<organism evidence="1 2">
    <name type="scientific">Psychroserpens luteus</name>
    <dbReference type="NCBI Taxonomy" id="1434066"/>
    <lineage>
        <taxon>Bacteria</taxon>
        <taxon>Pseudomonadati</taxon>
        <taxon>Bacteroidota</taxon>
        <taxon>Flavobacteriia</taxon>
        <taxon>Flavobacteriales</taxon>
        <taxon>Flavobacteriaceae</taxon>
        <taxon>Psychroserpens</taxon>
    </lineage>
</organism>
<keyword evidence="2" id="KW-1185">Reference proteome</keyword>
<sequence length="487" mass="52547">MYNAKLAYKFFIGLYIFLLFTAEKLNAQIVIGSPNLGFSQACASDTFNNYSTTFVFSPASGLNASNQFTIELSDADGDFSNATSIFTSSPGTVTTSPATLNFSLPTTTAGENYRIRIKSSAPAATSSGSSVFAAYYKIQDSPFSINNLVSNGAYCSGGSYLLTIDNPGTGSNNSPLNYPSLTYKWYKETGPTTSVFVADGPTLTVGEPGTFFVETNYGTCTSNSFSNRVTISEVTTGNANAGISSSLGNPFCPANGATTLSTITGLTYQWYKDGNSIADATSQMYQTTESGTYSVQVDLGDCMAAGEIQLLSELFDASINVSETNTIEEGETLSVEVTTNANNPEFEWYLNDVVIANISEDNYEATQFGTYKIIVTETTGCIGSREFIFELEEAFDAFPDVEKIPNIISPNGDGINDTWMIPLIYTSGTNTEVMIMTNTGKVVVQTNDYLNNWPENDLNLNSINQVFYYVITTSNNETKKGSITVIK</sequence>
<name>A0ABW5ZMH8_9FLAO</name>
<gene>
    <name evidence="1" type="ORF">ACFS29_01010</name>
</gene>
<protein>
    <submittedName>
        <fullName evidence="1">Gliding motility-associated C-terminal domain-containing protein</fullName>
    </submittedName>
</protein>
<dbReference type="Proteomes" id="UP001597548">
    <property type="component" value="Unassembled WGS sequence"/>
</dbReference>
<evidence type="ECO:0000313" key="1">
    <source>
        <dbReference type="EMBL" id="MFD2914203.1"/>
    </source>
</evidence>
<proteinExistence type="predicted"/>
<reference evidence="2" key="1">
    <citation type="journal article" date="2019" name="Int. J. Syst. Evol. Microbiol.">
        <title>The Global Catalogue of Microorganisms (GCM) 10K type strain sequencing project: providing services to taxonomists for standard genome sequencing and annotation.</title>
        <authorList>
            <consortium name="The Broad Institute Genomics Platform"/>
            <consortium name="The Broad Institute Genome Sequencing Center for Infectious Disease"/>
            <person name="Wu L."/>
            <person name="Ma J."/>
        </authorList>
    </citation>
    <scope>NUCLEOTIDE SEQUENCE [LARGE SCALE GENOMIC DNA]</scope>
    <source>
        <strain evidence="2">KCTC 32514</strain>
    </source>
</reference>
<dbReference type="EMBL" id="JBHUOS010000001">
    <property type="protein sequence ID" value="MFD2914203.1"/>
    <property type="molecule type" value="Genomic_DNA"/>
</dbReference>
<evidence type="ECO:0000313" key="2">
    <source>
        <dbReference type="Proteomes" id="UP001597548"/>
    </source>
</evidence>
<accession>A0ABW5ZMH8</accession>
<comment type="caution">
    <text evidence="1">The sequence shown here is derived from an EMBL/GenBank/DDBJ whole genome shotgun (WGS) entry which is preliminary data.</text>
</comment>
<dbReference type="RefSeq" id="WP_194507291.1">
    <property type="nucleotide sequence ID" value="NZ_JADILU010000002.1"/>
</dbReference>
<dbReference type="Pfam" id="PF13585">
    <property type="entry name" value="CHU_C"/>
    <property type="match status" value="1"/>
</dbReference>